<dbReference type="Pfam" id="PF01565">
    <property type="entry name" value="FAD_binding_4"/>
    <property type="match status" value="1"/>
</dbReference>
<sequence>MIFTPDNISSIKDIFLEYGNTNKQLEIRGTNSKSMVNNTSNKTSKILTSNFNNVINYNYFDFLITVGSGITIEELESITRKRGQTVLLDNFFVPMGTVGGRISLPFYTPLELDYGFKENYINKLSFIAPNGKYYEFGANTLKNVAGYSLERYFVGKLGKLGLIDTVTLRTFPLVKRKNLFIIKSTEYIDNIKEITSVRNIIFEDYYDKSVNRWYLIYGEKTLFDKHNIEYYEVSESDNISELSDLLGFKPIFLMTAYYKNKKELNAIKLYAKENRLALVFRKNLSFVYVYSRVECKSKIELPLPENKIYQDCLFQSLKTYLDPKNILI</sequence>
<dbReference type="InterPro" id="IPR036318">
    <property type="entry name" value="FAD-bd_PCMH-like_sf"/>
</dbReference>
<evidence type="ECO:0000313" key="5">
    <source>
        <dbReference type="Proteomes" id="UP001459714"/>
    </source>
</evidence>
<gene>
    <name evidence="4" type="ORF">NST17_04415</name>
</gene>
<proteinExistence type="predicted"/>
<dbReference type="InterPro" id="IPR016166">
    <property type="entry name" value="FAD-bd_PCMH"/>
</dbReference>
<feature type="domain" description="FAD-binding PCMH-type" evidence="3">
    <location>
        <begin position="1"/>
        <end position="173"/>
    </location>
</feature>
<name>A0ABU9JUD1_9BACI</name>
<evidence type="ECO:0000256" key="1">
    <source>
        <dbReference type="ARBA" id="ARBA00022630"/>
    </source>
</evidence>
<protein>
    <submittedName>
        <fullName evidence="4">FAD-binding protein</fullName>
    </submittedName>
</protein>
<keyword evidence="5" id="KW-1185">Reference proteome</keyword>
<organism evidence="4 5">
    <name type="scientific">Caldifermentibacillus hisashii</name>
    <dbReference type="NCBI Taxonomy" id="996558"/>
    <lineage>
        <taxon>Bacteria</taxon>
        <taxon>Bacillati</taxon>
        <taxon>Bacillota</taxon>
        <taxon>Bacilli</taxon>
        <taxon>Bacillales</taxon>
        <taxon>Bacillaceae</taxon>
        <taxon>Caldifermentibacillus</taxon>
    </lineage>
</organism>
<evidence type="ECO:0000259" key="3">
    <source>
        <dbReference type="PROSITE" id="PS51387"/>
    </source>
</evidence>
<dbReference type="PANTHER" id="PTHR11748">
    <property type="entry name" value="D-LACTATE DEHYDROGENASE"/>
    <property type="match status" value="1"/>
</dbReference>
<dbReference type="EMBL" id="JBBYAK010000001">
    <property type="protein sequence ID" value="MEL3956454.1"/>
    <property type="molecule type" value="Genomic_DNA"/>
</dbReference>
<dbReference type="Proteomes" id="UP001459714">
    <property type="component" value="Unassembled WGS sequence"/>
</dbReference>
<dbReference type="InterPro" id="IPR006094">
    <property type="entry name" value="Oxid_FAD_bind_N"/>
</dbReference>
<dbReference type="PANTHER" id="PTHR11748:SF103">
    <property type="entry name" value="GLYCOLATE OXIDASE SUBUNIT GLCE"/>
    <property type="match status" value="1"/>
</dbReference>
<keyword evidence="2" id="KW-0560">Oxidoreductase</keyword>
<keyword evidence="1" id="KW-0285">Flavoprotein</keyword>
<evidence type="ECO:0000256" key="2">
    <source>
        <dbReference type="ARBA" id="ARBA00023002"/>
    </source>
</evidence>
<evidence type="ECO:0000313" key="4">
    <source>
        <dbReference type="EMBL" id="MEL3956454.1"/>
    </source>
</evidence>
<dbReference type="PROSITE" id="PS51387">
    <property type="entry name" value="FAD_PCMH"/>
    <property type="match status" value="1"/>
</dbReference>
<reference evidence="4 5" key="1">
    <citation type="submission" date="2024-03" db="EMBL/GenBank/DDBJ databases">
        <title>Bacilli Hybrid Assemblies.</title>
        <authorList>
            <person name="Kovac J."/>
        </authorList>
    </citation>
    <scope>NUCLEOTIDE SEQUENCE [LARGE SCALE GENOMIC DNA]</scope>
    <source>
        <strain evidence="4 5">FSL M8-0022</strain>
    </source>
</reference>
<dbReference type="RefSeq" id="WP_342019788.1">
    <property type="nucleotide sequence ID" value="NZ_JBBYAK010000001.1"/>
</dbReference>
<comment type="caution">
    <text evidence="4">The sequence shown here is derived from an EMBL/GenBank/DDBJ whole genome shotgun (WGS) entry which is preliminary data.</text>
</comment>
<accession>A0ABU9JUD1</accession>
<dbReference type="Gene3D" id="3.30.465.10">
    <property type="match status" value="1"/>
</dbReference>
<dbReference type="InterPro" id="IPR016169">
    <property type="entry name" value="FAD-bd_PCMH_sub2"/>
</dbReference>
<dbReference type="SUPFAM" id="SSF56176">
    <property type="entry name" value="FAD-binding/transporter-associated domain-like"/>
    <property type="match status" value="1"/>
</dbReference>